<dbReference type="AlphaFoldDB" id="A0A8E2ETJ5"/>
<evidence type="ECO:0000313" key="4">
    <source>
        <dbReference type="Proteomes" id="UP000250140"/>
    </source>
</evidence>
<dbReference type="Pfam" id="PF24476">
    <property type="entry name" value="DUF7580"/>
    <property type="match status" value="1"/>
</dbReference>
<feature type="chain" id="PRO_5034807403" description="DUF7580 domain-containing protein" evidence="1">
    <location>
        <begin position="21"/>
        <end position="333"/>
    </location>
</feature>
<gene>
    <name evidence="3" type="ORF">AOQ84DRAFT_300565</name>
</gene>
<keyword evidence="4" id="KW-1185">Reference proteome</keyword>
<dbReference type="OrthoDB" id="3565018at2759"/>
<dbReference type="EMBL" id="KV750469">
    <property type="protein sequence ID" value="OCL04599.1"/>
    <property type="molecule type" value="Genomic_DNA"/>
</dbReference>
<evidence type="ECO:0000259" key="2">
    <source>
        <dbReference type="Pfam" id="PF24476"/>
    </source>
</evidence>
<dbReference type="PANTHER" id="PTHR35186:SF4">
    <property type="entry name" value="PRION-INHIBITION AND PROPAGATION HELO DOMAIN-CONTAINING PROTEIN"/>
    <property type="match status" value="1"/>
</dbReference>
<dbReference type="PANTHER" id="PTHR35186">
    <property type="entry name" value="ANK_REP_REGION DOMAIN-CONTAINING PROTEIN"/>
    <property type="match status" value="1"/>
</dbReference>
<organism evidence="3 4">
    <name type="scientific">Glonium stellatum</name>
    <dbReference type="NCBI Taxonomy" id="574774"/>
    <lineage>
        <taxon>Eukaryota</taxon>
        <taxon>Fungi</taxon>
        <taxon>Dikarya</taxon>
        <taxon>Ascomycota</taxon>
        <taxon>Pezizomycotina</taxon>
        <taxon>Dothideomycetes</taxon>
        <taxon>Pleosporomycetidae</taxon>
        <taxon>Gloniales</taxon>
        <taxon>Gloniaceae</taxon>
        <taxon>Glonium</taxon>
    </lineage>
</organism>
<dbReference type="InterPro" id="IPR056002">
    <property type="entry name" value="DUF7580"/>
</dbReference>
<evidence type="ECO:0000256" key="1">
    <source>
        <dbReference type="SAM" id="SignalP"/>
    </source>
</evidence>
<reference evidence="3 4" key="1">
    <citation type="journal article" date="2016" name="Nat. Commun.">
        <title>Ectomycorrhizal ecology is imprinted in the genome of the dominant symbiotic fungus Cenococcum geophilum.</title>
        <authorList>
            <consortium name="DOE Joint Genome Institute"/>
            <person name="Peter M."/>
            <person name="Kohler A."/>
            <person name="Ohm R.A."/>
            <person name="Kuo A."/>
            <person name="Krutzmann J."/>
            <person name="Morin E."/>
            <person name="Arend M."/>
            <person name="Barry K.W."/>
            <person name="Binder M."/>
            <person name="Choi C."/>
            <person name="Clum A."/>
            <person name="Copeland A."/>
            <person name="Grisel N."/>
            <person name="Haridas S."/>
            <person name="Kipfer T."/>
            <person name="LaButti K."/>
            <person name="Lindquist E."/>
            <person name="Lipzen A."/>
            <person name="Maire R."/>
            <person name="Meier B."/>
            <person name="Mihaltcheva S."/>
            <person name="Molinier V."/>
            <person name="Murat C."/>
            <person name="Poggeler S."/>
            <person name="Quandt C.A."/>
            <person name="Sperisen C."/>
            <person name="Tritt A."/>
            <person name="Tisserant E."/>
            <person name="Crous P.W."/>
            <person name="Henrissat B."/>
            <person name="Nehls U."/>
            <person name="Egli S."/>
            <person name="Spatafora J.W."/>
            <person name="Grigoriev I.V."/>
            <person name="Martin F.M."/>
        </authorList>
    </citation>
    <scope>NUCLEOTIDE SEQUENCE [LARGE SCALE GENOMIC DNA]</scope>
    <source>
        <strain evidence="3 4">CBS 207.34</strain>
    </source>
</reference>
<dbReference type="Proteomes" id="UP000250140">
    <property type="component" value="Unassembled WGS sequence"/>
</dbReference>
<protein>
    <recommendedName>
        <fullName evidence="2">DUF7580 domain-containing protein</fullName>
    </recommendedName>
</protein>
<evidence type="ECO:0000313" key="3">
    <source>
        <dbReference type="EMBL" id="OCL04599.1"/>
    </source>
</evidence>
<name>A0A8E2ETJ5_9PEZI</name>
<feature type="signal peptide" evidence="1">
    <location>
        <begin position="1"/>
        <end position="20"/>
    </location>
</feature>
<proteinExistence type="predicted"/>
<feature type="domain" description="DUF7580" evidence="2">
    <location>
        <begin position="214"/>
        <end position="283"/>
    </location>
</feature>
<accession>A0A8E2ETJ5</accession>
<sequence length="333" mass="38473">MSGVEVAGFLLAAFPLLISALEHYREGAELLSDWWRIQRAYKKCKQDIEYHQILFESNVEEFLLPLVVNEAELQILMENPAGEGWEDPELEERLKQRLPKSYNLYLDIIGDINKLMEKLKKELGVGNAYFQSRVNESKGSTETKIYQRDLLSVSNVQFQAKRITFSLKKSSRAKLFRELKECNDRMRKLLESSDRTSAAKHVQRISNQHLAHTKLTQFWCHAEKLHHALSRAFQCACKSHKANLRLQHRTTEEAEFDLLFSMKTTPDSWGWQETKIKMLHNEPLSEAMAIKVTATENMSPSLATPQHRIMKSTRSSALNKAERNASLQCVPNR</sequence>
<keyword evidence="1" id="KW-0732">Signal</keyword>